<evidence type="ECO:0000313" key="5">
    <source>
        <dbReference type="Proteomes" id="UP000834106"/>
    </source>
</evidence>
<accession>A0AAD2AAW7</accession>
<keyword evidence="1" id="KW-0808">Transferase</keyword>
<feature type="domain" description="Ubiquitin conjugation factor E4 core" evidence="3">
    <location>
        <begin position="54"/>
        <end position="165"/>
    </location>
</feature>
<reference evidence="4" key="1">
    <citation type="submission" date="2023-05" db="EMBL/GenBank/DDBJ databases">
        <authorList>
            <person name="Huff M."/>
        </authorList>
    </citation>
    <scope>NUCLEOTIDE SEQUENCE</scope>
</reference>
<dbReference type="Proteomes" id="UP000834106">
    <property type="component" value="Chromosome 18"/>
</dbReference>
<dbReference type="GO" id="GO:0006511">
    <property type="term" value="P:ubiquitin-dependent protein catabolic process"/>
    <property type="evidence" value="ECO:0007669"/>
    <property type="project" value="InterPro"/>
</dbReference>
<evidence type="ECO:0000259" key="3">
    <source>
        <dbReference type="Pfam" id="PF10408"/>
    </source>
</evidence>
<evidence type="ECO:0000256" key="2">
    <source>
        <dbReference type="ARBA" id="ARBA00022786"/>
    </source>
</evidence>
<protein>
    <recommendedName>
        <fullName evidence="3">Ubiquitin conjugation factor E4 core domain-containing protein</fullName>
    </recommendedName>
</protein>
<gene>
    <name evidence="4" type="ORF">FPE_LOCUS29305</name>
</gene>
<proteinExistence type="predicted"/>
<keyword evidence="5" id="KW-1185">Reference proteome</keyword>
<dbReference type="GO" id="GO:0016567">
    <property type="term" value="P:protein ubiquitination"/>
    <property type="evidence" value="ECO:0007669"/>
    <property type="project" value="InterPro"/>
</dbReference>
<dbReference type="AlphaFoldDB" id="A0AAD2AAW7"/>
<name>A0AAD2AAW7_9LAMI</name>
<dbReference type="GO" id="GO:0000151">
    <property type="term" value="C:ubiquitin ligase complex"/>
    <property type="evidence" value="ECO:0007669"/>
    <property type="project" value="InterPro"/>
</dbReference>
<sequence>MRLFCECRCRVPGVASHSLRHCSASSLFDSRPIGDGVVPDRAKVELIEPAVKGTLNVDPKYVFDSNRLELRWEISLGTIINPRKADVSANNSDGENRLLKSQEATSSGSKANEVSLLQSNRPMSSCSQKAKYPFICECFFMIASVLNLGLLKAFSDFKNLVQVVHFLVWQ</sequence>
<organism evidence="4 5">
    <name type="scientific">Fraxinus pennsylvanica</name>
    <dbReference type="NCBI Taxonomy" id="56036"/>
    <lineage>
        <taxon>Eukaryota</taxon>
        <taxon>Viridiplantae</taxon>
        <taxon>Streptophyta</taxon>
        <taxon>Embryophyta</taxon>
        <taxon>Tracheophyta</taxon>
        <taxon>Spermatophyta</taxon>
        <taxon>Magnoliopsida</taxon>
        <taxon>eudicotyledons</taxon>
        <taxon>Gunneridae</taxon>
        <taxon>Pentapetalae</taxon>
        <taxon>asterids</taxon>
        <taxon>lamiids</taxon>
        <taxon>Lamiales</taxon>
        <taxon>Oleaceae</taxon>
        <taxon>Oleeae</taxon>
        <taxon>Fraxinus</taxon>
    </lineage>
</organism>
<evidence type="ECO:0000313" key="4">
    <source>
        <dbReference type="EMBL" id="CAI9781875.1"/>
    </source>
</evidence>
<keyword evidence="2" id="KW-0833">Ubl conjugation pathway</keyword>
<dbReference type="Pfam" id="PF10408">
    <property type="entry name" value="Ufd2P_core"/>
    <property type="match status" value="1"/>
</dbReference>
<dbReference type="EMBL" id="OU503053">
    <property type="protein sequence ID" value="CAI9781875.1"/>
    <property type="molecule type" value="Genomic_DNA"/>
</dbReference>
<dbReference type="GO" id="GO:0034450">
    <property type="term" value="F:ubiquitin-ubiquitin ligase activity"/>
    <property type="evidence" value="ECO:0007669"/>
    <property type="project" value="InterPro"/>
</dbReference>
<evidence type="ECO:0000256" key="1">
    <source>
        <dbReference type="ARBA" id="ARBA00022679"/>
    </source>
</evidence>
<dbReference type="InterPro" id="IPR019474">
    <property type="entry name" value="Ub_conjug_fac_E4_core"/>
</dbReference>